<dbReference type="PANTHER" id="PTHR31640">
    <property type="entry name" value="TRANSMEMBRANE PROTEIN KIAA1109"/>
    <property type="match status" value="1"/>
</dbReference>
<dbReference type="EMBL" id="JARGDH010000004">
    <property type="protein sequence ID" value="KAL0269607.1"/>
    <property type="molecule type" value="Genomic_DNA"/>
</dbReference>
<name>A0AAW2HIR3_9NEOP</name>
<feature type="domain" description="Bridge-like lipid transfer protein family member 1 N-terminal" evidence="3">
    <location>
        <begin position="27"/>
        <end position="225"/>
    </location>
</feature>
<reference evidence="4" key="1">
    <citation type="journal article" date="2024" name="Gigascience">
        <title>Chromosome-level genome of the poultry shaft louse Menopon gallinae provides insight into the host-switching and adaptive evolution of parasitic lice.</title>
        <authorList>
            <person name="Xu Y."/>
            <person name="Ma L."/>
            <person name="Liu S."/>
            <person name="Liang Y."/>
            <person name="Liu Q."/>
            <person name="He Z."/>
            <person name="Tian L."/>
            <person name="Duan Y."/>
            <person name="Cai W."/>
            <person name="Li H."/>
            <person name="Song F."/>
        </authorList>
    </citation>
    <scope>NUCLEOTIDE SEQUENCE</scope>
    <source>
        <strain evidence="4">Cailab_2023a</strain>
    </source>
</reference>
<keyword evidence="2" id="KW-0812">Transmembrane</keyword>
<accession>A0AAW2HIR3</accession>
<dbReference type="InterPro" id="IPR033616">
    <property type="entry name" value="BLTP1"/>
</dbReference>
<feature type="transmembrane region" description="Helical" evidence="2">
    <location>
        <begin position="38"/>
        <end position="60"/>
    </location>
</feature>
<gene>
    <name evidence="4" type="ORF">PYX00_007282</name>
</gene>
<evidence type="ECO:0000256" key="2">
    <source>
        <dbReference type="SAM" id="Phobius"/>
    </source>
</evidence>
<sequence length="253" mass="29401">MEFDENDKIFGGSEEPPEASSWNSTTLSNLDIKMDSNFAWLLCSLLSAMIWMTYITYYHSRVLGYVLTRLLNRNLFLKHGFVHVGSFTWSVLSGKIMFRDIIYMTNDYTLRIQDGWIIFRWWRAYVPKHVSEDMSHSDTRLSIMLNGFELHVYNRTNLYANLEKVFGLEPHMNVKDDQDNSKEDGETGALTNSDRKGAPNISTSSWRDLLPVIKLDILSGSYCFWKPFSTNYIVGKCRRGAFHVLHQTCCFKI</sequence>
<dbReference type="GO" id="GO:0048488">
    <property type="term" value="P:synaptic vesicle endocytosis"/>
    <property type="evidence" value="ECO:0007669"/>
    <property type="project" value="TreeGrafter"/>
</dbReference>
<comment type="caution">
    <text evidence="4">The sequence shown here is derived from an EMBL/GenBank/DDBJ whole genome shotgun (WGS) entry which is preliminary data.</text>
</comment>
<feature type="region of interest" description="Disordered" evidence="1">
    <location>
        <begin position="1"/>
        <end position="22"/>
    </location>
</feature>
<feature type="region of interest" description="Disordered" evidence="1">
    <location>
        <begin position="173"/>
        <end position="199"/>
    </location>
</feature>
<keyword evidence="2" id="KW-0472">Membrane</keyword>
<dbReference type="Pfam" id="PF20413">
    <property type="entry name" value="BLTP1_N"/>
    <property type="match status" value="1"/>
</dbReference>
<proteinExistence type="predicted"/>
<evidence type="ECO:0000256" key="1">
    <source>
        <dbReference type="SAM" id="MobiDB-lite"/>
    </source>
</evidence>
<keyword evidence="2" id="KW-1133">Transmembrane helix</keyword>
<organism evidence="4">
    <name type="scientific">Menopon gallinae</name>
    <name type="common">poultry shaft louse</name>
    <dbReference type="NCBI Taxonomy" id="328185"/>
    <lineage>
        <taxon>Eukaryota</taxon>
        <taxon>Metazoa</taxon>
        <taxon>Ecdysozoa</taxon>
        <taxon>Arthropoda</taxon>
        <taxon>Hexapoda</taxon>
        <taxon>Insecta</taxon>
        <taxon>Pterygota</taxon>
        <taxon>Neoptera</taxon>
        <taxon>Paraneoptera</taxon>
        <taxon>Psocodea</taxon>
        <taxon>Troctomorpha</taxon>
        <taxon>Phthiraptera</taxon>
        <taxon>Amblycera</taxon>
        <taxon>Menoponidae</taxon>
        <taxon>Menopon</taxon>
    </lineage>
</organism>
<feature type="compositionally biased region" description="Basic and acidic residues" evidence="1">
    <location>
        <begin position="173"/>
        <end position="185"/>
    </location>
</feature>
<dbReference type="PANTHER" id="PTHR31640:SF1">
    <property type="entry name" value="BRIDGE-LIKE LIPID TRANSFER PROTEIN FAMILY MEMBER 1"/>
    <property type="match status" value="1"/>
</dbReference>
<protein>
    <recommendedName>
        <fullName evidence="3">Bridge-like lipid transfer protein family member 1 N-terminal domain-containing protein</fullName>
    </recommendedName>
</protein>
<evidence type="ECO:0000259" key="3">
    <source>
        <dbReference type="Pfam" id="PF20413"/>
    </source>
</evidence>
<dbReference type="InterPro" id="IPR047104">
    <property type="entry name" value="BLTP1_N"/>
</dbReference>
<dbReference type="AlphaFoldDB" id="A0AAW2HIR3"/>
<evidence type="ECO:0000313" key="4">
    <source>
        <dbReference type="EMBL" id="KAL0269607.1"/>
    </source>
</evidence>
<dbReference type="GO" id="GO:0098793">
    <property type="term" value="C:presynapse"/>
    <property type="evidence" value="ECO:0007669"/>
    <property type="project" value="GOC"/>
</dbReference>